<organism evidence="2 3">
    <name type="scientific">Sulfitobacter marinus</name>
    <dbReference type="NCBI Taxonomy" id="394264"/>
    <lineage>
        <taxon>Bacteria</taxon>
        <taxon>Pseudomonadati</taxon>
        <taxon>Pseudomonadota</taxon>
        <taxon>Alphaproteobacteria</taxon>
        <taxon>Rhodobacterales</taxon>
        <taxon>Roseobacteraceae</taxon>
        <taxon>Sulfitobacter</taxon>
    </lineage>
</organism>
<feature type="domain" description="CheW-like" evidence="1">
    <location>
        <begin position="12"/>
        <end position="152"/>
    </location>
</feature>
<dbReference type="GO" id="GO:0007165">
    <property type="term" value="P:signal transduction"/>
    <property type="evidence" value="ECO:0007669"/>
    <property type="project" value="InterPro"/>
</dbReference>
<dbReference type="InterPro" id="IPR036061">
    <property type="entry name" value="CheW-like_dom_sf"/>
</dbReference>
<accession>A0A1I6QYS9</accession>
<evidence type="ECO:0000259" key="1">
    <source>
        <dbReference type="PROSITE" id="PS50851"/>
    </source>
</evidence>
<evidence type="ECO:0000313" key="2">
    <source>
        <dbReference type="EMBL" id="SFS57562.1"/>
    </source>
</evidence>
<keyword evidence="3" id="KW-1185">Reference proteome</keyword>
<dbReference type="SMART" id="SM00260">
    <property type="entry name" value="CheW"/>
    <property type="match status" value="1"/>
</dbReference>
<evidence type="ECO:0000313" key="3">
    <source>
        <dbReference type="Proteomes" id="UP000199239"/>
    </source>
</evidence>
<dbReference type="Gene3D" id="2.30.30.40">
    <property type="entry name" value="SH3 Domains"/>
    <property type="match status" value="1"/>
</dbReference>
<protein>
    <submittedName>
        <fullName evidence="2">Purine-binding chemotaxis protein CheW</fullName>
    </submittedName>
</protein>
<dbReference type="SUPFAM" id="SSF50341">
    <property type="entry name" value="CheW-like"/>
    <property type="match status" value="1"/>
</dbReference>
<dbReference type="Proteomes" id="UP000199239">
    <property type="component" value="Unassembled WGS sequence"/>
</dbReference>
<gene>
    <name evidence="2" type="ORF">SAMN04488040_1081</name>
</gene>
<dbReference type="EMBL" id="FPAJ01000001">
    <property type="protein sequence ID" value="SFS57562.1"/>
    <property type="molecule type" value="Genomic_DNA"/>
</dbReference>
<dbReference type="OrthoDB" id="9794382at2"/>
<sequence length="157" mass="17252">MSFKERRKSLQKIEFITLSIGAQDFCMDIILVREIRGWSKVTTLPHSPLDVLGVMNLRGAVVPIVDLSARLGLGRYEATDRDVIIITLIGDQTVGFVVTAVSDIVELSRDEIQPMPNIGEGAENLFVKGIVTSDDKTLRVLDINNIGDSMALAREIA</sequence>
<dbReference type="Gene3D" id="2.40.50.180">
    <property type="entry name" value="CheA-289, Domain 4"/>
    <property type="match status" value="1"/>
</dbReference>
<dbReference type="Pfam" id="PF01584">
    <property type="entry name" value="CheW"/>
    <property type="match status" value="1"/>
</dbReference>
<dbReference type="CDD" id="cd00732">
    <property type="entry name" value="CheW"/>
    <property type="match status" value="1"/>
</dbReference>
<dbReference type="STRING" id="394264.SAMN04488040_1081"/>
<dbReference type="GO" id="GO:0005829">
    <property type="term" value="C:cytosol"/>
    <property type="evidence" value="ECO:0007669"/>
    <property type="project" value="TreeGrafter"/>
</dbReference>
<proteinExistence type="predicted"/>
<dbReference type="PANTHER" id="PTHR22617">
    <property type="entry name" value="CHEMOTAXIS SENSOR HISTIDINE KINASE-RELATED"/>
    <property type="match status" value="1"/>
</dbReference>
<dbReference type="InterPro" id="IPR002545">
    <property type="entry name" value="CheW-lke_dom"/>
</dbReference>
<dbReference type="PANTHER" id="PTHR22617:SF23">
    <property type="entry name" value="CHEMOTAXIS PROTEIN CHEW"/>
    <property type="match status" value="1"/>
</dbReference>
<dbReference type="InterPro" id="IPR039315">
    <property type="entry name" value="CheW"/>
</dbReference>
<reference evidence="3" key="1">
    <citation type="submission" date="2016-10" db="EMBL/GenBank/DDBJ databases">
        <authorList>
            <person name="Varghese N."/>
            <person name="Submissions S."/>
        </authorList>
    </citation>
    <scope>NUCLEOTIDE SEQUENCE [LARGE SCALE GENOMIC DNA]</scope>
    <source>
        <strain evidence="3">DSM 23422</strain>
    </source>
</reference>
<dbReference type="AlphaFoldDB" id="A0A1I6QYS9"/>
<name>A0A1I6QYS9_9RHOB</name>
<dbReference type="RefSeq" id="WP_093915242.1">
    <property type="nucleotide sequence ID" value="NZ_FPAJ01000001.1"/>
</dbReference>
<dbReference type="PROSITE" id="PS50851">
    <property type="entry name" value="CHEW"/>
    <property type="match status" value="1"/>
</dbReference>
<dbReference type="GO" id="GO:0006935">
    <property type="term" value="P:chemotaxis"/>
    <property type="evidence" value="ECO:0007669"/>
    <property type="project" value="InterPro"/>
</dbReference>